<dbReference type="AlphaFoldDB" id="G3APS6"/>
<dbReference type="RefSeq" id="XP_007375523.1">
    <property type="nucleotide sequence ID" value="XM_007375461.1"/>
</dbReference>
<dbReference type="Proteomes" id="UP000000709">
    <property type="component" value="Unassembled WGS sequence"/>
</dbReference>
<evidence type="ECO:0000313" key="2">
    <source>
        <dbReference type="Proteomes" id="UP000000709"/>
    </source>
</evidence>
<dbReference type="EMBL" id="GL996502">
    <property type="protein sequence ID" value="EGW32247.1"/>
    <property type="molecule type" value="Genomic_DNA"/>
</dbReference>
<accession>G3APS6</accession>
<name>G3APS6_SPAPN</name>
<sequence>MVANTADAVKAHAITIPAGPPVLNAPPEPTNSPVPMDDPIAIICKCLDNNFLLKLEFAEFKLILSRSLSSLSVPSAWACVNVCVGIAGLNESIKELHTPVFSCGGVSKRLISSIDEKSCLSELIFV</sequence>
<gene>
    <name evidence="1" type="ORF">SPAPADRAFT_138860</name>
</gene>
<protein>
    <submittedName>
        <fullName evidence="1">Uncharacterized protein</fullName>
    </submittedName>
</protein>
<reference evidence="1 2" key="1">
    <citation type="journal article" date="2011" name="Proc. Natl. Acad. Sci. U.S.A.">
        <title>Comparative genomics of xylose-fermenting fungi for enhanced biofuel production.</title>
        <authorList>
            <person name="Wohlbach D.J."/>
            <person name="Kuo A."/>
            <person name="Sato T.K."/>
            <person name="Potts K.M."/>
            <person name="Salamov A.A."/>
            <person name="LaButti K.M."/>
            <person name="Sun H."/>
            <person name="Clum A."/>
            <person name="Pangilinan J.L."/>
            <person name="Lindquist E.A."/>
            <person name="Lucas S."/>
            <person name="Lapidus A."/>
            <person name="Jin M."/>
            <person name="Gunawan C."/>
            <person name="Balan V."/>
            <person name="Dale B.E."/>
            <person name="Jeffries T.W."/>
            <person name="Zinkel R."/>
            <person name="Barry K.W."/>
            <person name="Grigoriev I.V."/>
            <person name="Gasch A.P."/>
        </authorList>
    </citation>
    <scope>NUCLEOTIDE SEQUENCE [LARGE SCALE GENOMIC DNA]</scope>
    <source>
        <strain evidence="2">NRRL Y-27907 / 11-Y1</strain>
    </source>
</reference>
<organism evidence="2">
    <name type="scientific">Spathaspora passalidarum (strain NRRL Y-27907 / 11-Y1)</name>
    <dbReference type="NCBI Taxonomy" id="619300"/>
    <lineage>
        <taxon>Eukaryota</taxon>
        <taxon>Fungi</taxon>
        <taxon>Dikarya</taxon>
        <taxon>Ascomycota</taxon>
        <taxon>Saccharomycotina</taxon>
        <taxon>Pichiomycetes</taxon>
        <taxon>Debaryomycetaceae</taxon>
        <taxon>Spathaspora</taxon>
    </lineage>
</organism>
<keyword evidence="2" id="KW-1185">Reference proteome</keyword>
<proteinExistence type="predicted"/>
<dbReference type="GeneID" id="18870157"/>
<evidence type="ECO:0000313" key="1">
    <source>
        <dbReference type="EMBL" id="EGW32247.1"/>
    </source>
</evidence>
<dbReference type="HOGENOM" id="CLU_2277091_0_0_1"/>
<dbReference type="InParanoid" id="G3APS6"/>
<dbReference type="KEGG" id="spaa:SPAPADRAFT_138860"/>